<reference evidence="1 2" key="1">
    <citation type="submission" date="2015-07" db="EMBL/GenBank/DDBJ databases">
        <title>The genome of Habropoda laboriosa.</title>
        <authorList>
            <person name="Pan H."/>
            <person name="Kapheim K."/>
        </authorList>
    </citation>
    <scope>NUCLEOTIDE SEQUENCE [LARGE SCALE GENOMIC DNA]</scope>
    <source>
        <strain evidence="1">0110345459</strain>
    </source>
</reference>
<dbReference type="Proteomes" id="UP000053825">
    <property type="component" value="Unassembled WGS sequence"/>
</dbReference>
<organism evidence="1 2">
    <name type="scientific">Habropoda laboriosa</name>
    <dbReference type="NCBI Taxonomy" id="597456"/>
    <lineage>
        <taxon>Eukaryota</taxon>
        <taxon>Metazoa</taxon>
        <taxon>Ecdysozoa</taxon>
        <taxon>Arthropoda</taxon>
        <taxon>Hexapoda</taxon>
        <taxon>Insecta</taxon>
        <taxon>Pterygota</taxon>
        <taxon>Neoptera</taxon>
        <taxon>Endopterygota</taxon>
        <taxon>Hymenoptera</taxon>
        <taxon>Apocrita</taxon>
        <taxon>Aculeata</taxon>
        <taxon>Apoidea</taxon>
        <taxon>Anthophila</taxon>
        <taxon>Apidae</taxon>
        <taxon>Habropoda</taxon>
    </lineage>
</organism>
<name>A0A0L7QM93_9HYME</name>
<gene>
    <name evidence="1" type="ORF">WH47_10984</name>
</gene>
<keyword evidence="2" id="KW-1185">Reference proteome</keyword>
<evidence type="ECO:0000313" key="1">
    <source>
        <dbReference type="EMBL" id="KOC59664.1"/>
    </source>
</evidence>
<proteinExistence type="predicted"/>
<accession>A0A0L7QM93</accession>
<protein>
    <submittedName>
        <fullName evidence="1">Uncharacterized protein</fullName>
    </submittedName>
</protein>
<dbReference type="AlphaFoldDB" id="A0A0L7QM93"/>
<evidence type="ECO:0000313" key="2">
    <source>
        <dbReference type="Proteomes" id="UP000053825"/>
    </source>
</evidence>
<sequence>MAGHATGNTLGTIKFSRQLAVRPEWKRESIPVCLETVEDVHQNRTPCRIGWLGQRREKGRGLLDSGPWILNLGPLNPGSRLLTRGAGTLDLGIRTLDIGSRTVKPRNLDSRPKILDPRLWTTDPQTSELGPSHVPELIWNQDSRLGDPHNPGIVGSGEFRNSGLKKVKVPYPQKCLVMNLTTSELGKSWSRNF</sequence>
<dbReference type="EMBL" id="KQ414900">
    <property type="protein sequence ID" value="KOC59664.1"/>
    <property type="molecule type" value="Genomic_DNA"/>
</dbReference>